<evidence type="ECO:0008006" key="3">
    <source>
        <dbReference type="Google" id="ProtNLM"/>
    </source>
</evidence>
<evidence type="ECO:0000313" key="1">
    <source>
        <dbReference type="EMBL" id="MBN7813974.1"/>
    </source>
</evidence>
<protein>
    <recommendedName>
        <fullName evidence="3">DUF5723 domain-containing protein</fullName>
    </recommendedName>
</protein>
<proteinExistence type="predicted"/>
<reference evidence="1 2" key="1">
    <citation type="submission" date="2021-03" db="EMBL/GenBank/DDBJ databases">
        <title>novel species isolated from a fishpond in China.</title>
        <authorList>
            <person name="Lu H."/>
            <person name="Cai Z."/>
        </authorList>
    </citation>
    <scope>NUCLEOTIDE SEQUENCE [LARGE SCALE GENOMIC DNA]</scope>
    <source>
        <strain evidence="1 2">YJ13C</strain>
    </source>
</reference>
<dbReference type="Proteomes" id="UP000664480">
    <property type="component" value="Unassembled WGS sequence"/>
</dbReference>
<sequence>MKTFNKLFGALIFFALNPLSGFTQTEENSSSNEIRHTELQISILPYVGTNGTNSGNYINDFSFNLLGGYSAGTSKLELAGLFNINRFDMQSVQMAGLFNQVGGKVSGVQFAGLINTAIDSVKAVQGAGLVNFTAASLEGAQLAGLVNFAGQSTRGFQGAGLVNYAGNSLEGVQAAGLVNFARGEVKGTQLAGLINFTPKDIQGAQIAGILNFARNVEGTQIGLINYSDSISGVPIGLLSIIKNGYHTFEISTNEILPLNLAFRTGTRSFYNILFAGIRPENTEFTTWSFGYGIGSSPRLGKKTFLNVELTSEQLNRGNVEALNLINRFYIGFDFQAAKKFGIFVGPTINYRLYENSYDQHPDLFLYDNFKLISEKTYRYNSDLSGQFWYGFRAGIRFF</sequence>
<comment type="caution">
    <text evidence="1">The sequence shown here is derived from an EMBL/GenBank/DDBJ whole genome shotgun (WGS) entry which is preliminary data.</text>
</comment>
<name>A0ABS3CBS0_9BACT</name>
<dbReference type="EMBL" id="JAFKCU010000001">
    <property type="protein sequence ID" value="MBN7813974.1"/>
    <property type="molecule type" value="Genomic_DNA"/>
</dbReference>
<keyword evidence="2" id="KW-1185">Reference proteome</keyword>
<dbReference type="RefSeq" id="WP_206584639.1">
    <property type="nucleotide sequence ID" value="NZ_JAFKCU010000001.1"/>
</dbReference>
<gene>
    <name evidence="1" type="ORF">J0A69_00980</name>
</gene>
<evidence type="ECO:0000313" key="2">
    <source>
        <dbReference type="Proteomes" id="UP000664480"/>
    </source>
</evidence>
<organism evidence="1 2">
    <name type="scientific">Algoriphagus pacificus</name>
    <dbReference type="NCBI Taxonomy" id="2811234"/>
    <lineage>
        <taxon>Bacteria</taxon>
        <taxon>Pseudomonadati</taxon>
        <taxon>Bacteroidota</taxon>
        <taxon>Cytophagia</taxon>
        <taxon>Cytophagales</taxon>
        <taxon>Cyclobacteriaceae</taxon>
        <taxon>Algoriphagus</taxon>
    </lineage>
</organism>
<accession>A0ABS3CBS0</accession>